<reference evidence="5 6" key="1">
    <citation type="journal article" date="2018" name="Mol. Plant">
        <title>The genome of Artemisia annua provides insight into the evolution of Asteraceae family and artemisinin biosynthesis.</title>
        <authorList>
            <person name="Shen Q."/>
            <person name="Zhang L."/>
            <person name="Liao Z."/>
            <person name="Wang S."/>
            <person name="Yan T."/>
            <person name="Shi P."/>
            <person name="Liu M."/>
            <person name="Fu X."/>
            <person name="Pan Q."/>
            <person name="Wang Y."/>
            <person name="Lv Z."/>
            <person name="Lu X."/>
            <person name="Zhang F."/>
            <person name="Jiang W."/>
            <person name="Ma Y."/>
            <person name="Chen M."/>
            <person name="Hao X."/>
            <person name="Li L."/>
            <person name="Tang Y."/>
            <person name="Lv G."/>
            <person name="Zhou Y."/>
            <person name="Sun X."/>
            <person name="Brodelius P.E."/>
            <person name="Rose J.K.C."/>
            <person name="Tang K."/>
        </authorList>
    </citation>
    <scope>NUCLEOTIDE SEQUENCE [LARGE SCALE GENOMIC DNA]</scope>
    <source>
        <strain evidence="6">cv. Huhao1</strain>
        <tissue evidence="5">Leaf</tissue>
    </source>
</reference>
<sequence length="574" mass="65524">MNFGNSGLDEPFTFQLQPEVSASKFSTTYLPNSDVVDVYDIDPEFIPTPNGHSYWVPDVPVDEKPIKGTRFNTFEEAVNMYKVYAAKARFGVRKSGSKKWKGEVTHKHVICNRGGKPRKIVETNTLNEDVNQHAQEDDNVDGKKKRKRRSSTTLTDCNARISLKVVTFGGTKLYELLDFVENHNHPLIDPSNMDLSRARRKLQYGDYMFIHRASLSNIGPQKAHRLRVALLGDNSTTEKTPVMLTNLAIERHSSEVYTYSIFLEVQYEIAKGLYSCAQISSRSEGSVEYCVIQYMDKENNNVYHATATFFTHKDPFHYVARNKLDSAINCSCGHYNRHGYLCRHVFCVFGIHGTENIPQNYISPRWRKNALPAHLREKRHRYGPCIEETEILASKLTSTLEDTIELIRNDPEKLSALLTKIEELKKETEADIPPQAEPQNKDALYEDLLGVKRPDVIDIENPLMCNTKGNRKGHSRIVSESEKGKNKTKARINRKVPFKHRTCSNCGEEGHNKRGCTNPPLNKKLGKKILGKKKVVEEENIDEDKESDEDEDIYEDENVAVDDEDDGDDYSDEE</sequence>
<evidence type="ECO:0000259" key="3">
    <source>
        <dbReference type="PROSITE" id="PS50158"/>
    </source>
</evidence>
<dbReference type="InterPro" id="IPR001878">
    <property type="entry name" value="Znf_CCHC"/>
</dbReference>
<keyword evidence="1" id="KW-0479">Metal-binding</keyword>
<feature type="domain" description="SWIM-type" evidence="4">
    <location>
        <begin position="318"/>
        <end position="353"/>
    </location>
</feature>
<organism evidence="5 6">
    <name type="scientific">Artemisia annua</name>
    <name type="common">Sweet wormwood</name>
    <dbReference type="NCBI Taxonomy" id="35608"/>
    <lineage>
        <taxon>Eukaryota</taxon>
        <taxon>Viridiplantae</taxon>
        <taxon>Streptophyta</taxon>
        <taxon>Embryophyta</taxon>
        <taxon>Tracheophyta</taxon>
        <taxon>Spermatophyta</taxon>
        <taxon>Magnoliopsida</taxon>
        <taxon>eudicotyledons</taxon>
        <taxon>Gunneridae</taxon>
        <taxon>Pentapetalae</taxon>
        <taxon>asterids</taxon>
        <taxon>campanulids</taxon>
        <taxon>Asterales</taxon>
        <taxon>Asteraceae</taxon>
        <taxon>Asteroideae</taxon>
        <taxon>Anthemideae</taxon>
        <taxon>Artemisiinae</taxon>
        <taxon>Artemisia</taxon>
    </lineage>
</organism>
<keyword evidence="1" id="KW-0863">Zinc-finger</keyword>
<feature type="compositionally biased region" description="Acidic residues" evidence="2">
    <location>
        <begin position="538"/>
        <end position="574"/>
    </location>
</feature>
<dbReference type="PANTHER" id="PTHR47718">
    <property type="entry name" value="OS01G0519700 PROTEIN"/>
    <property type="match status" value="1"/>
</dbReference>
<dbReference type="OrthoDB" id="1894539at2759"/>
<evidence type="ECO:0000259" key="4">
    <source>
        <dbReference type="PROSITE" id="PS50966"/>
    </source>
</evidence>
<evidence type="ECO:0000313" key="5">
    <source>
        <dbReference type="EMBL" id="PWA81462.1"/>
    </source>
</evidence>
<dbReference type="Pfam" id="PF03101">
    <property type="entry name" value="FAR1"/>
    <property type="match status" value="1"/>
</dbReference>
<dbReference type="PROSITE" id="PS50158">
    <property type="entry name" value="ZF_CCHC"/>
    <property type="match status" value="1"/>
</dbReference>
<proteinExistence type="predicted"/>
<gene>
    <name evidence="5" type="ORF">CTI12_AA187270</name>
</gene>
<protein>
    <submittedName>
        <fullName evidence="5">FAR1 DNA binding domain-containing protein</fullName>
    </submittedName>
</protein>
<dbReference type="SMART" id="SM00343">
    <property type="entry name" value="ZnF_C2HC"/>
    <property type="match status" value="1"/>
</dbReference>
<dbReference type="InterPro" id="IPR004330">
    <property type="entry name" value="FAR1_DNA_bnd_dom"/>
</dbReference>
<dbReference type="STRING" id="35608.A0A2U1P6U4"/>
<feature type="region of interest" description="Disordered" evidence="2">
    <location>
        <begin position="532"/>
        <end position="574"/>
    </location>
</feature>
<dbReference type="SUPFAM" id="SSF57756">
    <property type="entry name" value="Retrovirus zinc finger-like domains"/>
    <property type="match status" value="1"/>
</dbReference>
<dbReference type="EMBL" id="PKPP01001587">
    <property type="protein sequence ID" value="PWA81462.1"/>
    <property type="molecule type" value="Genomic_DNA"/>
</dbReference>
<feature type="domain" description="CCHC-type" evidence="3">
    <location>
        <begin position="503"/>
        <end position="518"/>
    </location>
</feature>
<feature type="region of interest" description="Disordered" evidence="2">
    <location>
        <begin position="468"/>
        <end position="492"/>
    </location>
</feature>
<dbReference type="Proteomes" id="UP000245207">
    <property type="component" value="Unassembled WGS sequence"/>
</dbReference>
<dbReference type="PANTHER" id="PTHR47718:SF12">
    <property type="entry name" value="PROTEIN FAR1-RELATED SEQUENCE"/>
    <property type="match status" value="1"/>
</dbReference>
<name>A0A2U1P6U4_ARTAN</name>
<evidence type="ECO:0000256" key="1">
    <source>
        <dbReference type="PROSITE-ProRule" id="PRU00047"/>
    </source>
</evidence>
<evidence type="ECO:0000256" key="2">
    <source>
        <dbReference type="SAM" id="MobiDB-lite"/>
    </source>
</evidence>
<feature type="compositionally biased region" description="Basic and acidic residues" evidence="2">
    <location>
        <begin position="130"/>
        <end position="142"/>
    </location>
</feature>
<evidence type="ECO:0000313" key="6">
    <source>
        <dbReference type="Proteomes" id="UP000245207"/>
    </source>
</evidence>
<dbReference type="GO" id="GO:0003676">
    <property type="term" value="F:nucleic acid binding"/>
    <property type="evidence" value="ECO:0007669"/>
    <property type="project" value="InterPro"/>
</dbReference>
<dbReference type="PROSITE" id="PS50966">
    <property type="entry name" value="ZF_SWIM"/>
    <property type="match status" value="1"/>
</dbReference>
<dbReference type="GO" id="GO:0008270">
    <property type="term" value="F:zinc ion binding"/>
    <property type="evidence" value="ECO:0007669"/>
    <property type="project" value="UniProtKB-KW"/>
</dbReference>
<comment type="caution">
    <text evidence="5">The sequence shown here is derived from an EMBL/GenBank/DDBJ whole genome shotgun (WGS) entry which is preliminary data.</text>
</comment>
<accession>A0A2U1P6U4</accession>
<feature type="region of interest" description="Disordered" evidence="2">
    <location>
        <begin position="130"/>
        <end position="153"/>
    </location>
</feature>
<dbReference type="AlphaFoldDB" id="A0A2U1P6U4"/>
<keyword evidence="6" id="KW-1185">Reference proteome</keyword>
<dbReference type="InterPro" id="IPR007527">
    <property type="entry name" value="Znf_SWIM"/>
</dbReference>
<keyword evidence="1" id="KW-0862">Zinc</keyword>
<dbReference type="InterPro" id="IPR036875">
    <property type="entry name" value="Znf_CCHC_sf"/>
</dbReference>